<feature type="region of interest" description="Disordered" evidence="1">
    <location>
        <begin position="276"/>
        <end position="313"/>
    </location>
</feature>
<accession>A0A839K468</accession>
<organism evidence="2 3">
    <name type="scientific">Variimorphobacter saccharofermentans</name>
    <dbReference type="NCBI Taxonomy" id="2755051"/>
    <lineage>
        <taxon>Bacteria</taxon>
        <taxon>Bacillati</taxon>
        <taxon>Bacillota</taxon>
        <taxon>Clostridia</taxon>
        <taxon>Lachnospirales</taxon>
        <taxon>Lachnospiraceae</taxon>
        <taxon>Variimorphobacter</taxon>
    </lineage>
</organism>
<dbReference type="InterPro" id="IPR043756">
    <property type="entry name" value="DUF5702"/>
</dbReference>
<comment type="caution">
    <text evidence="2">The sequence shown here is derived from an EMBL/GenBank/DDBJ whole genome shotgun (WGS) entry which is preliminary data.</text>
</comment>
<gene>
    <name evidence="2" type="ORF">H0486_17645</name>
</gene>
<protein>
    <submittedName>
        <fullName evidence="2">Uncharacterized protein</fullName>
    </submittedName>
</protein>
<dbReference type="Pfam" id="PF18960">
    <property type="entry name" value="DUF5702"/>
    <property type="match status" value="1"/>
</dbReference>
<keyword evidence="3" id="KW-1185">Reference proteome</keyword>
<dbReference type="RefSeq" id="WP_228354256.1">
    <property type="nucleotide sequence ID" value="NZ_JACEGA010000001.1"/>
</dbReference>
<evidence type="ECO:0000256" key="1">
    <source>
        <dbReference type="SAM" id="MobiDB-lite"/>
    </source>
</evidence>
<dbReference type="AlphaFoldDB" id="A0A839K468"/>
<feature type="compositionally biased region" description="Basic and acidic residues" evidence="1">
    <location>
        <begin position="301"/>
        <end position="313"/>
    </location>
</feature>
<evidence type="ECO:0000313" key="2">
    <source>
        <dbReference type="EMBL" id="MBB2184693.1"/>
    </source>
</evidence>
<evidence type="ECO:0000313" key="3">
    <source>
        <dbReference type="Proteomes" id="UP000574276"/>
    </source>
</evidence>
<feature type="compositionally biased region" description="Acidic residues" evidence="1">
    <location>
        <begin position="288"/>
        <end position="300"/>
    </location>
</feature>
<sequence>MNGTITVFFSFILLLILSLIFTIIEGARVSTAKVWAERSLTTAMDSVLAEYYGPLWEEYHIFGYHTGSGSMQEKEEAIAAKLMDYMSYTLEPNRDINSLLYSKGIELYNSSVDSLATDQFAMLMDYEGTLFLNEAVEYMKYREIGKGIEFFLEKMSLMDTPKKVSIVYEQKQKAEEELVDIDEGILELMESLDGVMTSKKGLETTKDGRLKTSGSFVKKLCYGEPTQDKVGINHNSIYLALQNSYIDLKAKFQSIYSDFDQLEAVIERQNEVSLELEDEEAKLSEAESMAEESSEEEEDTSKEGKEDNESVLEDIRKRIESLEKELSELEKTKKSLINGLHSAKNELLTVTAGLEPYINEAISTIDMILPKLAAAEPILEQYEATLYEQEDAIEEDIFSGLVENLWELKRYTDPKGFNFDSMKGILSNNIKVLNNGRNYLNQVESALNHEAFSTAKGAFQAAESYLQSYQIEGLTLDYSSLVLDKSKRSDILDEIGTMIQGGLTSLVVDPNQISRAELSQDQLPSSLAALFGEDTDFLSKLTSFFENAAIGNKNTGAADLFGTFGKEPDFASVLGDGINKIAEHILYQEYIRDHFYAYPKEGEDIKLRKPSFLSYEQEYLLVGKYNDFDNLSSVISRIIFLRTILDFVSLLGDSSKCNEAKLAAAALVGFTGLPILVSITQTILMLIWAFSEALVDTCALMMDREVPVLKKTLLVQLPEIFMLNRSFFQSKAVQIAQTKEISISYHEYLCAFLFMKKKKDLIYRAMDLIQENIQIRYDEPFYMQNVLFGYHATSTVIVKPKFIAIPFILGSYNRRIQRFQYTTQATYSY</sequence>
<proteinExistence type="predicted"/>
<name>A0A839K468_9FIRM</name>
<dbReference type="Proteomes" id="UP000574276">
    <property type="component" value="Unassembled WGS sequence"/>
</dbReference>
<dbReference type="EMBL" id="JACEGA010000001">
    <property type="protein sequence ID" value="MBB2184693.1"/>
    <property type="molecule type" value="Genomic_DNA"/>
</dbReference>
<reference evidence="2 3" key="1">
    <citation type="submission" date="2020-07" db="EMBL/GenBank/DDBJ databases">
        <title>Characterization and genome sequencing of isolate MD1, a novel member within the family Lachnospiraceae.</title>
        <authorList>
            <person name="Rettenmaier R."/>
            <person name="Di Bello L."/>
            <person name="Zinser C."/>
            <person name="Scheitz K."/>
            <person name="Liebl W."/>
            <person name="Zverlov V."/>
        </authorList>
    </citation>
    <scope>NUCLEOTIDE SEQUENCE [LARGE SCALE GENOMIC DNA]</scope>
    <source>
        <strain evidence="2 3">MD1</strain>
    </source>
</reference>